<dbReference type="EMBL" id="JACLPZ010000008">
    <property type="protein sequence ID" value="MBY0037297.1"/>
    <property type="molecule type" value="Genomic_DNA"/>
</dbReference>
<dbReference type="RefSeq" id="WP_140159469.1">
    <property type="nucleotide sequence ID" value="NZ_JACLPZ010000008.1"/>
</dbReference>
<evidence type="ECO:0000313" key="1">
    <source>
        <dbReference type="EMBL" id="MBY0037297.1"/>
    </source>
</evidence>
<proteinExistence type="predicted"/>
<comment type="caution">
    <text evidence="1">The sequence shown here is derived from an EMBL/GenBank/DDBJ whole genome shotgun (WGS) entry which is preliminary data.</text>
</comment>
<organism evidence="1 2">
    <name type="scientific">Bacillus cereus</name>
    <dbReference type="NCBI Taxonomy" id="1396"/>
    <lineage>
        <taxon>Bacteria</taxon>
        <taxon>Bacillati</taxon>
        <taxon>Bacillota</taxon>
        <taxon>Bacilli</taxon>
        <taxon>Bacillales</taxon>
        <taxon>Bacillaceae</taxon>
        <taxon>Bacillus</taxon>
        <taxon>Bacillus cereus group</taxon>
    </lineage>
</organism>
<protein>
    <submittedName>
        <fullName evidence="1">Uncharacterized protein</fullName>
    </submittedName>
</protein>
<sequence length="146" mass="17181">MDIEKLSETINKQNLYIEQILLKSIQLIQIMKSKSLSKNEVLIFEYHLVILSNYLLTEINLIKRKKNMYIHLMNILGESSTIINNKIDSLISHTLLSDLKKNNFSNTSYRSQFTENINQLELHLFDFNKKIHSSAPILNPWFNQDL</sequence>
<name>A0AAW4QSQ6_BACCE</name>
<dbReference type="Proteomes" id="UP001197806">
    <property type="component" value="Unassembled WGS sequence"/>
</dbReference>
<reference evidence="1" key="1">
    <citation type="submission" date="2020-08" db="EMBL/GenBank/DDBJ databases">
        <title>Fungal Genomes of the International Space Station.</title>
        <authorList>
            <person name="Seuylemezian A."/>
            <person name="Singh N.K."/>
            <person name="Wood J."/>
            <person name="Venkateswaran K."/>
        </authorList>
    </citation>
    <scope>NUCLEOTIDE SEQUENCE</scope>
    <source>
        <strain evidence="1">I2-B2</strain>
    </source>
</reference>
<accession>A0AAW4QSQ6</accession>
<gene>
    <name evidence="1" type="ORF">H7U08_12065</name>
</gene>
<dbReference type="AlphaFoldDB" id="A0AAW4QSQ6"/>
<evidence type="ECO:0000313" key="2">
    <source>
        <dbReference type="Proteomes" id="UP001197806"/>
    </source>
</evidence>